<dbReference type="EMBL" id="CAJOBJ010145940">
    <property type="protein sequence ID" value="CAF4784069.1"/>
    <property type="molecule type" value="Genomic_DNA"/>
</dbReference>
<gene>
    <name evidence="1" type="ORF">GIL414_LOCUS46470</name>
    <name evidence="2" type="ORF">GIL414_LOCUS46925</name>
</gene>
<organism evidence="1 3">
    <name type="scientific">Rotaria magnacalcarata</name>
    <dbReference type="NCBI Taxonomy" id="392030"/>
    <lineage>
        <taxon>Eukaryota</taxon>
        <taxon>Metazoa</taxon>
        <taxon>Spiralia</taxon>
        <taxon>Gnathifera</taxon>
        <taxon>Rotifera</taxon>
        <taxon>Eurotatoria</taxon>
        <taxon>Bdelloidea</taxon>
        <taxon>Philodinida</taxon>
        <taxon>Philodinidae</taxon>
        <taxon>Rotaria</taxon>
    </lineage>
</organism>
<sequence>GFHLYNLGDWSASRPTYIDSSSSDGDYYSAIGLWDTNGAPITNNVVYNTYESAIVIEGQ</sequence>
<proteinExistence type="predicted"/>
<comment type="caution">
    <text evidence="1">The sequence shown here is derived from an EMBL/GenBank/DDBJ whole genome shotgun (WGS) entry which is preliminary data.</text>
</comment>
<dbReference type="AlphaFoldDB" id="A0A8S3B2J2"/>
<dbReference type="Proteomes" id="UP000681720">
    <property type="component" value="Unassembled WGS sequence"/>
</dbReference>
<feature type="non-terminal residue" evidence="1">
    <location>
        <position position="1"/>
    </location>
</feature>
<feature type="non-terminal residue" evidence="1">
    <location>
        <position position="59"/>
    </location>
</feature>
<evidence type="ECO:0000313" key="3">
    <source>
        <dbReference type="Proteomes" id="UP000681720"/>
    </source>
</evidence>
<name>A0A8S3B2J2_9BILA</name>
<dbReference type="EMBL" id="CAJOBJ010148672">
    <property type="protein sequence ID" value="CAF4795348.1"/>
    <property type="molecule type" value="Genomic_DNA"/>
</dbReference>
<evidence type="ECO:0000313" key="2">
    <source>
        <dbReference type="EMBL" id="CAF4795348.1"/>
    </source>
</evidence>
<protein>
    <submittedName>
        <fullName evidence="1">Uncharacterized protein</fullName>
    </submittedName>
</protein>
<evidence type="ECO:0000313" key="1">
    <source>
        <dbReference type="EMBL" id="CAF4784069.1"/>
    </source>
</evidence>
<accession>A0A8S3B2J2</accession>
<reference evidence="1" key="1">
    <citation type="submission" date="2021-02" db="EMBL/GenBank/DDBJ databases">
        <authorList>
            <person name="Nowell W R."/>
        </authorList>
    </citation>
    <scope>NUCLEOTIDE SEQUENCE</scope>
</reference>